<dbReference type="GO" id="GO:0020037">
    <property type="term" value="F:heme binding"/>
    <property type="evidence" value="ECO:0007669"/>
    <property type="project" value="InterPro"/>
</dbReference>
<evidence type="ECO:0000313" key="9">
    <source>
        <dbReference type="Proteomes" id="UP000808215"/>
    </source>
</evidence>
<dbReference type="GO" id="GO:0042597">
    <property type="term" value="C:periplasmic space"/>
    <property type="evidence" value="ECO:0007669"/>
    <property type="project" value="InterPro"/>
</dbReference>
<dbReference type="Proteomes" id="UP001171620">
    <property type="component" value="Unassembled WGS sequence"/>
</dbReference>
<feature type="compositionally biased region" description="Polar residues" evidence="3">
    <location>
        <begin position="63"/>
        <end position="79"/>
    </location>
</feature>
<evidence type="ECO:0000313" key="7">
    <source>
        <dbReference type="EMBL" id="PRH41292.1"/>
    </source>
</evidence>
<name>A0A118NHT0_BURVI</name>
<gene>
    <name evidence="7" type="ORF">C6T65_16325</name>
    <name evidence="5" type="ORF">I5589_02315</name>
    <name evidence="6" type="ORF">QZM33_17040</name>
</gene>
<dbReference type="Proteomes" id="UP000237632">
    <property type="component" value="Unassembled WGS sequence"/>
</dbReference>
<sequence>MKTPAFRFRFCAALAALLVVTAAPAQAGEIKPLMRDMKQTMQRALNSRTTAEMRGYVTRLESDAQQASRQRYRSDQSTYDEGMRTLQRELTEVDRAIAANDLPAAKQALRRINDTKKHYHDLLG</sequence>
<evidence type="ECO:0000256" key="1">
    <source>
        <dbReference type="ARBA" id="ARBA00005523"/>
    </source>
</evidence>
<dbReference type="Proteomes" id="UP000808215">
    <property type="component" value="Unassembled WGS sequence"/>
</dbReference>
<keyword evidence="9" id="KW-1185">Reference proteome</keyword>
<evidence type="ECO:0000313" key="6">
    <source>
        <dbReference type="EMBL" id="MDN7796643.1"/>
    </source>
</evidence>
<feature type="signal peptide" evidence="4">
    <location>
        <begin position="1"/>
        <end position="27"/>
    </location>
</feature>
<comment type="caution">
    <text evidence="7">The sequence shown here is derived from an EMBL/GenBank/DDBJ whole genome shotgun (WGS) entry which is preliminary data.</text>
</comment>
<dbReference type="GO" id="GO:0005506">
    <property type="term" value="F:iron ion binding"/>
    <property type="evidence" value="ECO:0007669"/>
    <property type="project" value="InterPro"/>
</dbReference>
<evidence type="ECO:0000313" key="8">
    <source>
        <dbReference type="Proteomes" id="UP000237632"/>
    </source>
</evidence>
<dbReference type="EMBL" id="PVHK01000118">
    <property type="protein sequence ID" value="PRH41292.1"/>
    <property type="molecule type" value="Genomic_DNA"/>
</dbReference>
<keyword evidence="2 4" id="KW-0732">Signal</keyword>
<dbReference type="GO" id="GO:0022900">
    <property type="term" value="P:electron transport chain"/>
    <property type="evidence" value="ECO:0007669"/>
    <property type="project" value="InterPro"/>
</dbReference>
<dbReference type="Gene3D" id="1.20.120.10">
    <property type="entry name" value="Cytochrome c/b562"/>
    <property type="match status" value="1"/>
</dbReference>
<evidence type="ECO:0000256" key="4">
    <source>
        <dbReference type="SAM" id="SignalP"/>
    </source>
</evidence>
<feature type="chain" id="PRO_5015049856" evidence="4">
    <location>
        <begin position="28"/>
        <end position="124"/>
    </location>
</feature>
<reference evidence="6" key="3">
    <citation type="submission" date="2023-07" db="EMBL/GenBank/DDBJ databases">
        <title>A collection of bacterial strains from the Burkholderia cepacia Research Laboratory and Repository.</title>
        <authorList>
            <person name="Lipuma J."/>
            <person name="Spilker T."/>
            <person name="Caverly L."/>
        </authorList>
    </citation>
    <scope>NUCLEOTIDE SEQUENCE</scope>
    <source>
        <strain evidence="6">AU44268</strain>
    </source>
</reference>
<dbReference type="Pfam" id="PF07361">
    <property type="entry name" value="Cytochrom_B562"/>
    <property type="match status" value="1"/>
</dbReference>
<dbReference type="SUPFAM" id="SSF47175">
    <property type="entry name" value="Cytochromes"/>
    <property type="match status" value="1"/>
</dbReference>
<comment type="similarity">
    <text evidence="1">Belongs to the cytochrome b562 family.</text>
</comment>
<dbReference type="GeneID" id="45683602"/>
<evidence type="ECO:0000313" key="5">
    <source>
        <dbReference type="EMBL" id="MBJ9685906.1"/>
    </source>
</evidence>
<dbReference type="OMA" id="NTSKKHY"/>
<dbReference type="GO" id="GO:0009055">
    <property type="term" value="F:electron transfer activity"/>
    <property type="evidence" value="ECO:0007669"/>
    <property type="project" value="InterPro"/>
</dbReference>
<evidence type="ECO:0000256" key="2">
    <source>
        <dbReference type="ARBA" id="ARBA00022729"/>
    </source>
</evidence>
<dbReference type="EMBL" id="JAUJRV010000012">
    <property type="protein sequence ID" value="MDN7796643.1"/>
    <property type="molecule type" value="Genomic_DNA"/>
</dbReference>
<dbReference type="InterPro" id="IPR009155">
    <property type="entry name" value="Cyt_b562"/>
</dbReference>
<dbReference type="InterPro" id="IPR010980">
    <property type="entry name" value="Cyt_c/b562"/>
</dbReference>
<reference evidence="7 8" key="1">
    <citation type="submission" date="2018-03" db="EMBL/GenBank/DDBJ databases">
        <authorList>
            <person name="Nguyen K."/>
            <person name="Fouts D."/>
            <person name="Sutton G."/>
        </authorList>
    </citation>
    <scope>NUCLEOTIDE SEQUENCE [LARGE SCALE GENOMIC DNA]</scope>
    <source>
        <strain evidence="7 8">AU3578</strain>
    </source>
</reference>
<organism evidence="7 8">
    <name type="scientific">Burkholderia vietnamiensis</name>
    <dbReference type="NCBI Taxonomy" id="60552"/>
    <lineage>
        <taxon>Bacteria</taxon>
        <taxon>Pseudomonadati</taxon>
        <taxon>Pseudomonadota</taxon>
        <taxon>Betaproteobacteria</taxon>
        <taxon>Burkholderiales</taxon>
        <taxon>Burkholderiaceae</taxon>
        <taxon>Burkholderia</taxon>
        <taxon>Burkholderia cepacia complex</taxon>
    </lineage>
</organism>
<proteinExistence type="inferred from homology"/>
<dbReference type="EMBL" id="JADVKH010000003">
    <property type="protein sequence ID" value="MBJ9685906.1"/>
    <property type="molecule type" value="Genomic_DNA"/>
</dbReference>
<accession>A0A118NHT0</accession>
<evidence type="ECO:0000256" key="3">
    <source>
        <dbReference type="SAM" id="MobiDB-lite"/>
    </source>
</evidence>
<protein>
    <submittedName>
        <fullName evidence="6 7">Cytochrome b562</fullName>
    </submittedName>
</protein>
<reference evidence="5 9" key="2">
    <citation type="submission" date="2020-11" db="EMBL/GenBank/DDBJ databases">
        <title>Enhanced detection system for hospital associated transmission using whole genome sequencing surveillance.</title>
        <authorList>
            <person name="Harrison L.H."/>
            <person name="Van Tyne D."/>
            <person name="Marsh J.W."/>
            <person name="Griffith M.P."/>
            <person name="Snyder D.J."/>
            <person name="Cooper V.S."/>
            <person name="Mustapha M."/>
        </authorList>
    </citation>
    <scope>NUCLEOTIDE SEQUENCE [LARGE SCALE GENOMIC DNA]</scope>
    <source>
        <strain evidence="5 9">BC00020</strain>
    </source>
</reference>
<dbReference type="AlphaFoldDB" id="A0A118NHT0"/>
<dbReference type="RefSeq" id="WP_011880347.1">
    <property type="nucleotide sequence ID" value="NZ_CAAAFK010000009.1"/>
</dbReference>
<feature type="region of interest" description="Disordered" evidence="3">
    <location>
        <begin position="57"/>
        <end position="81"/>
    </location>
</feature>